<organism evidence="1 2">
    <name type="scientific">Gossypium davidsonii</name>
    <name type="common">Davidson's cotton</name>
    <name type="synonym">Gossypium klotzschianum subsp. davidsonii</name>
    <dbReference type="NCBI Taxonomy" id="34287"/>
    <lineage>
        <taxon>Eukaryota</taxon>
        <taxon>Viridiplantae</taxon>
        <taxon>Streptophyta</taxon>
        <taxon>Embryophyta</taxon>
        <taxon>Tracheophyta</taxon>
        <taxon>Spermatophyta</taxon>
        <taxon>Magnoliopsida</taxon>
        <taxon>eudicotyledons</taxon>
        <taxon>Gunneridae</taxon>
        <taxon>Pentapetalae</taxon>
        <taxon>rosids</taxon>
        <taxon>malvids</taxon>
        <taxon>Malvales</taxon>
        <taxon>Malvaceae</taxon>
        <taxon>Malvoideae</taxon>
        <taxon>Gossypium</taxon>
    </lineage>
</organism>
<name>A0A7J8R5G8_GOSDV</name>
<sequence length="31" mass="3451">MVGAQAVALRVSGNRSAFYNYKIIGFTKCRE</sequence>
<gene>
    <name evidence="1" type="ORF">Godav_020982</name>
</gene>
<dbReference type="Gene3D" id="2.160.20.10">
    <property type="entry name" value="Single-stranded right-handed beta-helix, Pectin lyase-like"/>
    <property type="match status" value="1"/>
</dbReference>
<reference evidence="1 2" key="1">
    <citation type="journal article" date="2019" name="Genome Biol. Evol.">
        <title>Insights into the evolution of the New World diploid cottons (Gossypium, subgenus Houzingenia) based on genome sequencing.</title>
        <authorList>
            <person name="Grover C.E."/>
            <person name="Arick M.A. 2nd"/>
            <person name="Thrash A."/>
            <person name="Conover J.L."/>
            <person name="Sanders W.S."/>
            <person name="Peterson D.G."/>
            <person name="Frelichowski J.E."/>
            <person name="Scheffler J.A."/>
            <person name="Scheffler B.E."/>
            <person name="Wendel J.F."/>
        </authorList>
    </citation>
    <scope>NUCLEOTIDE SEQUENCE [LARGE SCALE GENOMIC DNA]</scope>
    <source>
        <strain evidence="1">27</strain>
        <tissue evidence="1">Leaf</tissue>
    </source>
</reference>
<accession>A0A7J8R5G8</accession>
<comment type="caution">
    <text evidence="1">The sequence shown here is derived from an EMBL/GenBank/DDBJ whole genome shotgun (WGS) entry which is preliminary data.</text>
</comment>
<keyword evidence="2" id="KW-1185">Reference proteome</keyword>
<evidence type="ECO:0000313" key="2">
    <source>
        <dbReference type="Proteomes" id="UP000593561"/>
    </source>
</evidence>
<dbReference type="Proteomes" id="UP000593561">
    <property type="component" value="Unassembled WGS sequence"/>
</dbReference>
<dbReference type="EMBL" id="JABFAC010000003">
    <property type="protein sequence ID" value="MBA0608800.1"/>
    <property type="molecule type" value="Genomic_DNA"/>
</dbReference>
<dbReference type="AlphaFoldDB" id="A0A7J8R5G8"/>
<proteinExistence type="predicted"/>
<protein>
    <submittedName>
        <fullName evidence="1">Uncharacterized protein</fullName>
    </submittedName>
</protein>
<dbReference type="InterPro" id="IPR012334">
    <property type="entry name" value="Pectin_lyas_fold"/>
</dbReference>
<evidence type="ECO:0000313" key="1">
    <source>
        <dbReference type="EMBL" id="MBA0608800.1"/>
    </source>
</evidence>